<dbReference type="Proteomes" id="UP001056120">
    <property type="component" value="Linkage Group LG17"/>
</dbReference>
<name>A0ACB9EU47_9ASTR</name>
<sequence>MSVINCHEFLHMVGLVMCLLTGNRCFSRFFPARGMNLAVGIRDTSKISSKISSSRKFLRWRFVLQKLVCWLLLIARVVLAISTSGVWW</sequence>
<protein>
    <submittedName>
        <fullName evidence="1">Uncharacterized protein</fullName>
    </submittedName>
</protein>
<reference evidence="2" key="1">
    <citation type="journal article" date="2022" name="Mol. Ecol. Resour.">
        <title>The genomes of chicory, endive, great burdock and yacon provide insights into Asteraceae palaeo-polyploidization history and plant inulin production.</title>
        <authorList>
            <person name="Fan W."/>
            <person name="Wang S."/>
            <person name="Wang H."/>
            <person name="Wang A."/>
            <person name="Jiang F."/>
            <person name="Liu H."/>
            <person name="Zhao H."/>
            <person name="Xu D."/>
            <person name="Zhang Y."/>
        </authorList>
    </citation>
    <scope>NUCLEOTIDE SEQUENCE [LARGE SCALE GENOMIC DNA]</scope>
    <source>
        <strain evidence="2">cv. Yunnan</strain>
    </source>
</reference>
<keyword evidence="2" id="KW-1185">Reference proteome</keyword>
<proteinExistence type="predicted"/>
<organism evidence="1 2">
    <name type="scientific">Smallanthus sonchifolius</name>
    <dbReference type="NCBI Taxonomy" id="185202"/>
    <lineage>
        <taxon>Eukaryota</taxon>
        <taxon>Viridiplantae</taxon>
        <taxon>Streptophyta</taxon>
        <taxon>Embryophyta</taxon>
        <taxon>Tracheophyta</taxon>
        <taxon>Spermatophyta</taxon>
        <taxon>Magnoliopsida</taxon>
        <taxon>eudicotyledons</taxon>
        <taxon>Gunneridae</taxon>
        <taxon>Pentapetalae</taxon>
        <taxon>asterids</taxon>
        <taxon>campanulids</taxon>
        <taxon>Asterales</taxon>
        <taxon>Asteraceae</taxon>
        <taxon>Asteroideae</taxon>
        <taxon>Heliantheae alliance</taxon>
        <taxon>Millerieae</taxon>
        <taxon>Smallanthus</taxon>
    </lineage>
</organism>
<reference evidence="1 2" key="2">
    <citation type="journal article" date="2022" name="Mol. Ecol. Resour.">
        <title>The genomes of chicory, endive, great burdock and yacon provide insights into Asteraceae paleo-polyploidization history and plant inulin production.</title>
        <authorList>
            <person name="Fan W."/>
            <person name="Wang S."/>
            <person name="Wang H."/>
            <person name="Wang A."/>
            <person name="Jiang F."/>
            <person name="Liu H."/>
            <person name="Zhao H."/>
            <person name="Xu D."/>
            <person name="Zhang Y."/>
        </authorList>
    </citation>
    <scope>NUCLEOTIDE SEQUENCE [LARGE SCALE GENOMIC DNA]</scope>
    <source>
        <strain evidence="2">cv. Yunnan</strain>
        <tissue evidence="1">Leaves</tissue>
    </source>
</reference>
<dbReference type="EMBL" id="CM042034">
    <property type="protein sequence ID" value="KAI3762362.1"/>
    <property type="molecule type" value="Genomic_DNA"/>
</dbReference>
<evidence type="ECO:0000313" key="1">
    <source>
        <dbReference type="EMBL" id="KAI3762362.1"/>
    </source>
</evidence>
<evidence type="ECO:0000313" key="2">
    <source>
        <dbReference type="Proteomes" id="UP001056120"/>
    </source>
</evidence>
<accession>A0ACB9EU47</accession>
<comment type="caution">
    <text evidence="1">The sequence shown here is derived from an EMBL/GenBank/DDBJ whole genome shotgun (WGS) entry which is preliminary data.</text>
</comment>
<gene>
    <name evidence="1" type="ORF">L1987_52790</name>
</gene>